<reference evidence="2 3" key="1">
    <citation type="submission" date="2019-11" db="EMBL/GenBank/DDBJ databases">
        <title>Genome-resolved metagenomics to study the prevalence of co-infection and intraspecific heterogeneity among plant pathogen metapopulations.</title>
        <authorList>
            <person name="Newberry E."/>
            <person name="Bhandari R."/>
            <person name="Kemble J."/>
            <person name="Sikora E."/>
            <person name="Potnis N."/>
        </authorList>
    </citation>
    <scope>NUCLEOTIDE SEQUENCE [LARGE SCALE GENOMIC DNA]</scope>
    <source>
        <strain evidence="2">Xp_Tom_Tuscaloosa_18b</strain>
    </source>
</reference>
<organism evidence="2 3">
    <name type="scientific">Xanthomonas perforans</name>
    <dbReference type="NCBI Taxonomy" id="442694"/>
    <lineage>
        <taxon>Bacteria</taxon>
        <taxon>Pseudomonadati</taxon>
        <taxon>Pseudomonadota</taxon>
        <taxon>Gammaproteobacteria</taxon>
        <taxon>Lysobacterales</taxon>
        <taxon>Lysobacteraceae</taxon>
        <taxon>Xanthomonas</taxon>
    </lineage>
</organism>
<dbReference type="GeneID" id="97510392"/>
<sequence length="54" mass="5879">MMASWGSSAMTRGWARPRKSGKPGRTSREVLNKAELQRCRSQCSVIASAIAPQS</sequence>
<dbReference type="Proteomes" id="UP000471082">
    <property type="component" value="Unassembled WGS sequence"/>
</dbReference>
<dbReference type="RefSeq" id="WP_154671618.1">
    <property type="nucleotide sequence ID" value="NZ_CP018475.1"/>
</dbReference>
<dbReference type="EMBL" id="JAAGYU010000141">
    <property type="protein sequence ID" value="NEL78500.1"/>
    <property type="molecule type" value="Genomic_DNA"/>
</dbReference>
<feature type="region of interest" description="Disordered" evidence="1">
    <location>
        <begin position="1"/>
        <end position="33"/>
    </location>
</feature>
<evidence type="ECO:0000313" key="2">
    <source>
        <dbReference type="EMBL" id="NEL78500.1"/>
    </source>
</evidence>
<evidence type="ECO:0000256" key="1">
    <source>
        <dbReference type="SAM" id="MobiDB-lite"/>
    </source>
</evidence>
<protein>
    <submittedName>
        <fullName evidence="2">Uncharacterized protein</fullName>
    </submittedName>
</protein>
<comment type="caution">
    <text evidence="2">The sequence shown here is derived from an EMBL/GenBank/DDBJ whole genome shotgun (WGS) entry which is preliminary data.</text>
</comment>
<dbReference type="AlphaFoldDB" id="A0A6P0GDR6"/>
<name>A0A6P0GDR6_XANPE</name>
<accession>A0A6P0GDR6</accession>
<gene>
    <name evidence="2" type="ORF">G3W61_19990</name>
</gene>
<proteinExistence type="predicted"/>
<evidence type="ECO:0000313" key="3">
    <source>
        <dbReference type="Proteomes" id="UP000471082"/>
    </source>
</evidence>
<feature type="compositionally biased region" description="Polar residues" evidence="1">
    <location>
        <begin position="1"/>
        <end position="10"/>
    </location>
</feature>